<dbReference type="AlphaFoldDB" id="A0A365R0Z1"/>
<evidence type="ECO:0000313" key="4">
    <source>
        <dbReference type="Proteomes" id="UP000252458"/>
    </source>
</evidence>
<dbReference type="InterPro" id="IPR018718">
    <property type="entry name" value="DUF2242"/>
</dbReference>
<feature type="region of interest" description="Disordered" evidence="1">
    <location>
        <begin position="185"/>
        <end position="210"/>
    </location>
</feature>
<proteinExistence type="predicted"/>
<dbReference type="RefSeq" id="WP_113045052.1">
    <property type="nucleotide sequence ID" value="NZ_QMFZ01000003.1"/>
</dbReference>
<feature type="signal peptide" evidence="2">
    <location>
        <begin position="1"/>
        <end position="21"/>
    </location>
</feature>
<dbReference type="PROSITE" id="PS51257">
    <property type="entry name" value="PROKAR_LIPOPROTEIN"/>
    <property type="match status" value="1"/>
</dbReference>
<feature type="chain" id="PRO_5016777451" evidence="2">
    <location>
        <begin position="22"/>
        <end position="407"/>
    </location>
</feature>
<dbReference type="Proteomes" id="UP000252458">
    <property type="component" value="Unassembled WGS sequence"/>
</dbReference>
<keyword evidence="2" id="KW-0732">Signal</keyword>
<comment type="caution">
    <text evidence="3">The sequence shown here is derived from an EMBL/GenBank/DDBJ whole genome shotgun (WGS) entry which is preliminary data.</text>
</comment>
<evidence type="ECO:0000256" key="2">
    <source>
        <dbReference type="SAM" id="SignalP"/>
    </source>
</evidence>
<name>A0A365R0Z1_9BURK</name>
<gene>
    <name evidence="3" type="ORF">DPV79_06035</name>
</gene>
<keyword evidence="4" id="KW-1185">Reference proteome</keyword>
<evidence type="ECO:0000256" key="1">
    <source>
        <dbReference type="SAM" id="MobiDB-lite"/>
    </source>
</evidence>
<feature type="compositionally biased region" description="Pro residues" evidence="1">
    <location>
        <begin position="196"/>
        <end position="206"/>
    </location>
</feature>
<feature type="region of interest" description="Disordered" evidence="1">
    <location>
        <begin position="261"/>
        <end position="407"/>
    </location>
</feature>
<sequence>MHNRFRLFSVSCALAAATVLAACSSPPKPIYQQEQFDATSSPYAHTFHSKSDAACEAARRALLSQGYVVSSSRNDAVDGSKNFQPNNDMHVVIEFHVVCADANADGSSSIAYVNAVQDRYTLKKSNTSASVGLSVFGSLSLPIGSSDDALVKTASETIPAGVFYERFFNLVEHFLKIDPARRDRATVKAAEKEPVTPLPEPAPTPQGEPMKMTTPAVPTPPAAPVPLSLPAVAPESGAHAVPAAASAVVAPAAMRAAAPVGASGSGAVPASVPASVPVSAPASAPASVPAAGAAPAPTAASTPAPAMAPATASGTASTPASAPAHASTPVSASSPASTPATAASAPAASPPAAATPTPTPTPAAPAPVSAASAAVPASAPSSSAPAPAAANPVASSAPSGASAPAAN</sequence>
<feature type="compositionally biased region" description="Low complexity" evidence="1">
    <location>
        <begin position="261"/>
        <end position="356"/>
    </location>
</feature>
<evidence type="ECO:0000313" key="3">
    <source>
        <dbReference type="EMBL" id="RBB42011.1"/>
    </source>
</evidence>
<accession>A0A365R0Z1</accession>
<dbReference type="Pfam" id="PF10001">
    <property type="entry name" value="DUF2242"/>
    <property type="match status" value="1"/>
</dbReference>
<feature type="compositionally biased region" description="Low complexity" evidence="1">
    <location>
        <begin position="366"/>
        <end position="407"/>
    </location>
</feature>
<feature type="compositionally biased region" description="Basic and acidic residues" evidence="1">
    <location>
        <begin position="185"/>
        <end position="194"/>
    </location>
</feature>
<organism evidence="3 4">
    <name type="scientific">Burkholderia reimsis</name>
    <dbReference type="NCBI Taxonomy" id="2234132"/>
    <lineage>
        <taxon>Bacteria</taxon>
        <taxon>Pseudomonadati</taxon>
        <taxon>Pseudomonadota</taxon>
        <taxon>Betaproteobacteria</taxon>
        <taxon>Burkholderiales</taxon>
        <taxon>Burkholderiaceae</taxon>
        <taxon>Burkholderia</taxon>
    </lineage>
</organism>
<dbReference type="EMBL" id="QMFZ01000003">
    <property type="protein sequence ID" value="RBB42011.1"/>
    <property type="molecule type" value="Genomic_DNA"/>
</dbReference>
<protein>
    <submittedName>
        <fullName evidence="3">DUF2242 domain-containing protein</fullName>
    </submittedName>
</protein>
<reference evidence="3 4" key="1">
    <citation type="submission" date="2018-06" db="EMBL/GenBank/DDBJ databases">
        <title>Draft genome sequence of Burkholderia reimsis strain BE51 isolated from a French agricultural soil.</title>
        <authorList>
            <person name="Esmaeel Q."/>
        </authorList>
    </citation>
    <scope>NUCLEOTIDE SEQUENCE [LARGE SCALE GENOMIC DNA]</scope>
    <source>
        <strain evidence="3 4">BE51</strain>
    </source>
</reference>